<dbReference type="OrthoDB" id="2507140at2759"/>
<evidence type="ECO:0000256" key="1">
    <source>
        <dbReference type="SAM" id="MobiDB-lite"/>
    </source>
</evidence>
<dbReference type="AlphaFoldDB" id="A0A1D9QDE9"/>
<evidence type="ECO:0000313" key="3">
    <source>
        <dbReference type="EMBL" id="APA12643.1"/>
    </source>
</evidence>
<keyword evidence="2" id="KW-0732">Signal</keyword>
<proteinExistence type="predicted"/>
<evidence type="ECO:0000313" key="4">
    <source>
        <dbReference type="Proteomes" id="UP000177798"/>
    </source>
</evidence>
<feature type="chain" id="PRO_5010533093" description="GPI anchored serine-threonine rich protein" evidence="2">
    <location>
        <begin position="22"/>
        <end position="197"/>
    </location>
</feature>
<feature type="compositionally biased region" description="Polar residues" evidence="1">
    <location>
        <begin position="152"/>
        <end position="166"/>
    </location>
</feature>
<feature type="region of interest" description="Disordered" evidence="1">
    <location>
        <begin position="145"/>
        <end position="176"/>
    </location>
</feature>
<dbReference type="RefSeq" id="XP_001595620.1">
    <property type="nucleotide sequence ID" value="XM_001595570.1"/>
</dbReference>
<feature type="signal peptide" evidence="2">
    <location>
        <begin position="1"/>
        <end position="21"/>
    </location>
</feature>
<dbReference type="KEGG" id="ssl:SS1G_03709"/>
<accession>A0A1D9QDE9</accession>
<evidence type="ECO:0008006" key="5">
    <source>
        <dbReference type="Google" id="ProtNLM"/>
    </source>
</evidence>
<evidence type="ECO:0000256" key="2">
    <source>
        <dbReference type="SAM" id="SignalP"/>
    </source>
</evidence>
<dbReference type="OMA" id="YCNAAKA"/>
<organism evidence="3 4">
    <name type="scientific">Sclerotinia sclerotiorum (strain ATCC 18683 / 1980 / Ss-1)</name>
    <name type="common">White mold</name>
    <name type="synonym">Whetzelinia sclerotiorum</name>
    <dbReference type="NCBI Taxonomy" id="665079"/>
    <lineage>
        <taxon>Eukaryota</taxon>
        <taxon>Fungi</taxon>
        <taxon>Dikarya</taxon>
        <taxon>Ascomycota</taxon>
        <taxon>Pezizomycotina</taxon>
        <taxon>Leotiomycetes</taxon>
        <taxon>Helotiales</taxon>
        <taxon>Sclerotiniaceae</taxon>
        <taxon>Sclerotinia</taxon>
    </lineage>
</organism>
<gene>
    <name evidence="3" type="ORF">sscle_09g074130</name>
</gene>
<sequence>MHFSTAKTLLPLAVLVSYTTAQTTAAAPPVASAPTGGTSSTCLGQNVLDACLSSTTAIAQACQPTDYNCLCTSWNAVLTCYNQCPNDAGYAGALSNKQTYCNNASVYTSTSSSAISRDWPTSATATAAGGATGAGAGARAGATSTAARASSMGRNESKTASATGAESSDKSSGAGERGVSGLVGVIGGVGVVVVGFL</sequence>
<dbReference type="VEuPathDB" id="FungiDB:sscle_09g074130"/>
<dbReference type="EMBL" id="CP017822">
    <property type="protein sequence ID" value="APA12643.1"/>
    <property type="molecule type" value="Genomic_DNA"/>
</dbReference>
<reference evidence="4" key="1">
    <citation type="journal article" date="2017" name="Genome Biol. Evol.">
        <title>The complete genome sequence of the phytopathogenic fungus Sclerotinia sclerotiorum reveals insights into the genome architecture of broad host range pathogens.</title>
        <authorList>
            <person name="Derbyshire M."/>
            <person name="Denton-Giles M."/>
            <person name="Hegedus D."/>
            <person name="Seifbarghy S."/>
            <person name="Rollins J."/>
            <person name="van Kan J."/>
            <person name="Seidl M.F."/>
            <person name="Faino L."/>
            <person name="Mbengue M."/>
            <person name="Navaud O."/>
            <person name="Raffaele S."/>
            <person name="Hammond-Kosack K."/>
            <person name="Heard S."/>
            <person name="Oliver R."/>
        </authorList>
    </citation>
    <scope>NUCLEOTIDE SEQUENCE [LARGE SCALE GENOMIC DNA]</scope>
    <source>
        <strain evidence="4">ATCC 18683 / 1980 / Ss-1</strain>
    </source>
</reference>
<protein>
    <recommendedName>
        <fullName evidence="5">GPI anchored serine-threonine rich protein</fullName>
    </recommendedName>
</protein>
<dbReference type="Proteomes" id="UP000177798">
    <property type="component" value="Chromosome 9"/>
</dbReference>
<name>A0A1D9QDE9_SCLS1</name>